<dbReference type="PANTHER" id="PTHR22941">
    <property type="entry name" value="SERPENTINE RECEPTOR"/>
    <property type="match status" value="1"/>
</dbReference>
<dbReference type="InParanoid" id="A8X2F3"/>
<dbReference type="InterPro" id="IPR053220">
    <property type="entry name" value="Nematode_rcpt-like_serp_H"/>
</dbReference>
<evidence type="ECO:0000313" key="4">
    <source>
        <dbReference type="WormBase" id="CBG06520"/>
    </source>
</evidence>
<organism evidence="2 3">
    <name type="scientific">Caenorhabditis briggsae</name>
    <dbReference type="NCBI Taxonomy" id="6238"/>
    <lineage>
        <taxon>Eukaryota</taxon>
        <taxon>Metazoa</taxon>
        <taxon>Ecdysozoa</taxon>
        <taxon>Nematoda</taxon>
        <taxon>Chromadorea</taxon>
        <taxon>Rhabditida</taxon>
        <taxon>Rhabditina</taxon>
        <taxon>Rhabditomorpha</taxon>
        <taxon>Rhabditoidea</taxon>
        <taxon>Rhabditidae</taxon>
        <taxon>Peloderinae</taxon>
        <taxon>Caenorhabditis</taxon>
    </lineage>
</organism>
<dbReference type="EMBL" id="HE601320">
    <property type="protein sequence ID" value="CAP26813.2"/>
    <property type="molecule type" value="Genomic_DNA"/>
</dbReference>
<dbReference type="PANTHER" id="PTHR22941:SF27">
    <property type="entry name" value="SERPENTINE RECEPTOR, CLASS H"/>
    <property type="match status" value="1"/>
</dbReference>
<keyword evidence="1" id="KW-0812">Transmembrane</keyword>
<feature type="transmembrane region" description="Helical" evidence="1">
    <location>
        <begin position="51"/>
        <end position="76"/>
    </location>
</feature>
<keyword evidence="1" id="KW-1133">Transmembrane helix</keyword>
<accession>A8X2F3</accession>
<protein>
    <submittedName>
        <fullName evidence="2">Protein CBG06520</fullName>
    </submittedName>
</protein>
<proteinExistence type="predicted"/>
<dbReference type="HOGENOM" id="CLU_1612290_0_0_1"/>
<dbReference type="eggNOG" id="ENOG502TG9Y">
    <property type="taxonomic scope" value="Eukaryota"/>
</dbReference>
<evidence type="ECO:0000256" key="1">
    <source>
        <dbReference type="SAM" id="Phobius"/>
    </source>
</evidence>
<dbReference type="Pfam" id="PF10318">
    <property type="entry name" value="7TM_GPCR_Srh"/>
    <property type="match status" value="1"/>
</dbReference>
<evidence type="ECO:0000313" key="3">
    <source>
        <dbReference type="Proteomes" id="UP000008549"/>
    </source>
</evidence>
<sequence length="165" mass="18284">MCVWRNSSYELDSFAPSILHKLAVEELPIHLLAAYVIIFKPPPTMKSVKRMMLLMLLCGAYLDLFISALSNQYYVLPAAAGHTQGLYTYLGMPIKWQNYMYVSGLCLAGVSILGFFENRFTAVLSLSPLCMQSGGGFLFALVAQSVAAPHPQSSPPQVQLLERYI</sequence>
<evidence type="ECO:0000313" key="2">
    <source>
        <dbReference type="EMBL" id="CAP26813.2"/>
    </source>
</evidence>
<dbReference type="AlphaFoldDB" id="A8X2F3"/>
<feature type="transmembrane region" description="Helical" evidence="1">
    <location>
        <begin position="123"/>
        <end position="147"/>
    </location>
</feature>
<dbReference type="KEGG" id="cbr:CBG_06520"/>
<keyword evidence="1" id="KW-0472">Membrane</keyword>
<dbReference type="WormBase" id="CBG06520">
    <property type="protein sequence ID" value="CBP07345"/>
    <property type="gene ID" value="WBGene00028784"/>
</dbReference>
<feature type="transmembrane region" description="Helical" evidence="1">
    <location>
        <begin position="96"/>
        <end position="116"/>
    </location>
</feature>
<reference evidence="2 3" key="1">
    <citation type="journal article" date="2003" name="PLoS Biol.">
        <title>The genome sequence of Caenorhabditis briggsae: a platform for comparative genomics.</title>
        <authorList>
            <person name="Stein L.D."/>
            <person name="Bao Z."/>
            <person name="Blasiar D."/>
            <person name="Blumenthal T."/>
            <person name="Brent M.R."/>
            <person name="Chen N."/>
            <person name="Chinwalla A."/>
            <person name="Clarke L."/>
            <person name="Clee C."/>
            <person name="Coghlan A."/>
            <person name="Coulson A."/>
            <person name="D'Eustachio P."/>
            <person name="Fitch D.H."/>
            <person name="Fulton L.A."/>
            <person name="Fulton R.E."/>
            <person name="Griffiths-Jones S."/>
            <person name="Harris T.W."/>
            <person name="Hillier L.W."/>
            <person name="Kamath R."/>
            <person name="Kuwabara P.E."/>
            <person name="Mardis E.R."/>
            <person name="Marra M.A."/>
            <person name="Miner T.L."/>
            <person name="Minx P."/>
            <person name="Mullikin J.C."/>
            <person name="Plumb R.W."/>
            <person name="Rogers J."/>
            <person name="Schein J.E."/>
            <person name="Sohrmann M."/>
            <person name="Spieth J."/>
            <person name="Stajich J.E."/>
            <person name="Wei C."/>
            <person name="Willey D."/>
            <person name="Wilson R.K."/>
            <person name="Durbin R."/>
            <person name="Waterston R.H."/>
        </authorList>
    </citation>
    <scope>NUCLEOTIDE SEQUENCE [LARGE SCALE GENOMIC DNA]</scope>
    <source>
        <strain evidence="2 3">AF16</strain>
    </source>
</reference>
<dbReference type="GeneID" id="8589448"/>
<reference evidence="2 3" key="2">
    <citation type="journal article" date="2011" name="PLoS Genet.">
        <title>Caenorhabditis briggsae recombinant inbred line genotypes reveal inter-strain incompatibility and the evolution of recombination.</title>
        <authorList>
            <person name="Ross J.A."/>
            <person name="Koboldt D.C."/>
            <person name="Staisch J.E."/>
            <person name="Chamberlin H.M."/>
            <person name="Gupta B.P."/>
            <person name="Miller R.D."/>
            <person name="Baird S.E."/>
            <person name="Haag E.S."/>
        </authorList>
    </citation>
    <scope>NUCLEOTIDE SEQUENCE [LARGE SCALE GENOMIC DNA]</scope>
    <source>
        <strain evidence="2 3">AF16</strain>
    </source>
</reference>
<dbReference type="Proteomes" id="UP000008549">
    <property type="component" value="Unassembled WGS sequence"/>
</dbReference>
<keyword evidence="3" id="KW-1185">Reference proteome</keyword>
<dbReference type="RefSeq" id="XP_002647449.2">
    <property type="nucleotide sequence ID" value="XM_002647403.2"/>
</dbReference>
<gene>
    <name evidence="2 4" type="ORF">CBG06520</name>
    <name evidence="2" type="ORF">CBG_06520</name>
</gene>
<dbReference type="CTD" id="8589448"/>
<dbReference type="InterPro" id="IPR019422">
    <property type="entry name" value="7TM_GPCR_serpentine_rcpt_Srh"/>
</dbReference>
<name>A8X2F3_CAEBR</name>